<proteinExistence type="inferred from homology"/>
<dbReference type="SUPFAM" id="SSF50814">
    <property type="entry name" value="Lipocalins"/>
    <property type="match status" value="1"/>
</dbReference>
<dbReference type="InterPro" id="IPR002345">
    <property type="entry name" value="Lipocalin"/>
</dbReference>
<evidence type="ECO:0000313" key="3">
    <source>
        <dbReference type="Proteomes" id="UP001205105"/>
    </source>
</evidence>
<evidence type="ECO:0008006" key="4">
    <source>
        <dbReference type="Google" id="ProtNLM"/>
    </source>
</evidence>
<dbReference type="PANTHER" id="PTHR11430">
    <property type="entry name" value="LIPOCALIN"/>
    <property type="match status" value="1"/>
</dbReference>
<sequence>MDTQHPLPNPLCKVALRLAAAAAAAAVLCLPVAPLAADAAEYSYNGRELFAPMAYSGRWYEVASLKKGFAGEGQADCHCTQGIYVPKSQEEGVVQLEVNTFCVHGGPGGRLSGIQGSVSCVNPILLEVLPEFKSPQEVSDGIEAKCSLRFDSLPFIPPEPYNVIRTDYTSYALVQGAKDRSFVQVYSRVPNPGPEFIAEKKALLAELGYPADEIKDTPQDCPEMSADAMMGAMNKGMAGRDLMPAGTDPAVAMGGYDLGELGPAPVKGIAFDSVRNPLETLKNVFKLISS</sequence>
<protein>
    <recommendedName>
        <fullName evidence="4">Chloroplast lipocalin</fullName>
    </recommendedName>
</protein>
<dbReference type="Proteomes" id="UP001205105">
    <property type="component" value="Unassembled WGS sequence"/>
</dbReference>
<keyword evidence="3" id="KW-1185">Reference proteome</keyword>
<reference evidence="2" key="1">
    <citation type="submission" date="2020-11" db="EMBL/GenBank/DDBJ databases">
        <title>Chlorella ohadii genome sequencing and assembly.</title>
        <authorList>
            <person name="Murik O."/>
            <person name="Treves H."/>
            <person name="Kedem I."/>
            <person name="Shotland Y."/>
            <person name="Kaplan A."/>
        </authorList>
    </citation>
    <scope>NUCLEOTIDE SEQUENCE</scope>
    <source>
        <strain evidence="2">1</strain>
    </source>
</reference>
<dbReference type="GO" id="GO:0036094">
    <property type="term" value="F:small molecule binding"/>
    <property type="evidence" value="ECO:0007669"/>
    <property type="project" value="InterPro"/>
</dbReference>
<gene>
    <name evidence="2" type="ORF">COHA_003710</name>
</gene>
<dbReference type="EMBL" id="JADXDR010000050">
    <property type="protein sequence ID" value="KAI7842606.1"/>
    <property type="molecule type" value="Genomic_DNA"/>
</dbReference>
<dbReference type="AlphaFoldDB" id="A0AAD5DSZ8"/>
<evidence type="ECO:0000313" key="2">
    <source>
        <dbReference type="EMBL" id="KAI7842606.1"/>
    </source>
</evidence>
<evidence type="ECO:0000256" key="1">
    <source>
        <dbReference type="ARBA" id="ARBA00006889"/>
    </source>
</evidence>
<dbReference type="Gene3D" id="2.40.128.20">
    <property type="match status" value="1"/>
</dbReference>
<accession>A0AAD5DSZ8</accession>
<dbReference type="InterPro" id="IPR012674">
    <property type="entry name" value="Calycin"/>
</dbReference>
<name>A0AAD5DSZ8_9CHLO</name>
<comment type="caution">
    <text evidence="2">The sequence shown here is derived from an EMBL/GenBank/DDBJ whole genome shotgun (WGS) entry which is preliminary data.</text>
</comment>
<comment type="similarity">
    <text evidence="1">Belongs to the calycin superfamily. Lipocalin family.</text>
</comment>
<organism evidence="2 3">
    <name type="scientific">Chlorella ohadii</name>
    <dbReference type="NCBI Taxonomy" id="2649997"/>
    <lineage>
        <taxon>Eukaryota</taxon>
        <taxon>Viridiplantae</taxon>
        <taxon>Chlorophyta</taxon>
        <taxon>core chlorophytes</taxon>
        <taxon>Trebouxiophyceae</taxon>
        <taxon>Chlorellales</taxon>
        <taxon>Chlorellaceae</taxon>
        <taxon>Chlorella clade</taxon>
        <taxon>Chlorella</taxon>
    </lineage>
</organism>
<dbReference type="PANTHER" id="PTHR11430:SF32">
    <property type="entry name" value="CHLOROPLASTIC LIPOCALIN"/>
    <property type="match status" value="1"/>
</dbReference>